<evidence type="ECO:0000256" key="1">
    <source>
        <dbReference type="SAM" id="MobiDB-lite"/>
    </source>
</evidence>
<evidence type="ECO:0008006" key="5">
    <source>
        <dbReference type="Google" id="ProtNLM"/>
    </source>
</evidence>
<feature type="chain" id="PRO_5046602020" description="Lipoprotein MlpA" evidence="2">
    <location>
        <begin position="21"/>
        <end position="247"/>
    </location>
</feature>
<proteinExistence type="predicted"/>
<dbReference type="RefSeq" id="WP_206721321.1">
    <property type="nucleotide sequence ID" value="NZ_CP071090.1"/>
</dbReference>
<dbReference type="EMBL" id="CP071090">
    <property type="protein sequence ID" value="QSQ19738.1"/>
    <property type="molecule type" value="Genomic_DNA"/>
</dbReference>
<reference evidence="3 4" key="1">
    <citation type="submission" date="2021-02" db="EMBL/GenBank/DDBJ databases">
        <title>De Novo genome assembly of isolated myxobacteria.</title>
        <authorList>
            <person name="Stevens D.C."/>
        </authorList>
    </citation>
    <scope>NUCLEOTIDE SEQUENCE [LARGE SCALE GENOMIC DNA]</scope>
    <source>
        <strain evidence="4">SCPEA02</strain>
    </source>
</reference>
<keyword evidence="2" id="KW-0732">Signal</keyword>
<feature type="region of interest" description="Disordered" evidence="1">
    <location>
        <begin position="94"/>
        <end position="113"/>
    </location>
</feature>
<dbReference type="PROSITE" id="PS51257">
    <property type="entry name" value="PROKAR_LIPOPROTEIN"/>
    <property type="match status" value="1"/>
</dbReference>
<protein>
    <recommendedName>
        <fullName evidence="5">Lipoprotein MlpA</fullName>
    </recommendedName>
</protein>
<gene>
    <name evidence="3" type="ORF">JY651_31190</name>
</gene>
<feature type="compositionally biased region" description="Polar residues" evidence="1">
    <location>
        <begin position="101"/>
        <end position="110"/>
    </location>
</feature>
<evidence type="ECO:0000313" key="4">
    <source>
        <dbReference type="Proteomes" id="UP000662747"/>
    </source>
</evidence>
<feature type="signal peptide" evidence="2">
    <location>
        <begin position="1"/>
        <end position="20"/>
    </location>
</feature>
<dbReference type="Proteomes" id="UP000662747">
    <property type="component" value="Chromosome"/>
</dbReference>
<keyword evidence="4" id="KW-1185">Reference proteome</keyword>
<evidence type="ECO:0000256" key="2">
    <source>
        <dbReference type="SAM" id="SignalP"/>
    </source>
</evidence>
<name>A0ABX7NMV8_9BACT</name>
<sequence>MTKNILKTVLAVVSMGSLMAGCNFDQPEAGCFVQDATNWYAKYDLVSEPKRADGTACTAQPPIGERLGIYKFVDPDHLDKPTLTIRPTGLVSLGARDSGDPSRQTATGQFSAEPDGDDFCGANNFTAATVEAAATSTAAATTVTYEFSNVRVYSAPSSPGTQMTGELKWTKDGCTSTYVVRALWPAAICIPGSTEAATSCGEGSGLNPDFAAECASPAAPNCGATGDQVAAGFTGCCIASKSIPSFK</sequence>
<organism evidence="3 4">
    <name type="scientific">Pyxidicoccus parkwayensis</name>
    <dbReference type="NCBI Taxonomy" id="2813578"/>
    <lineage>
        <taxon>Bacteria</taxon>
        <taxon>Pseudomonadati</taxon>
        <taxon>Myxococcota</taxon>
        <taxon>Myxococcia</taxon>
        <taxon>Myxococcales</taxon>
        <taxon>Cystobacterineae</taxon>
        <taxon>Myxococcaceae</taxon>
        <taxon>Pyxidicoccus</taxon>
    </lineage>
</organism>
<accession>A0ABX7NMV8</accession>
<evidence type="ECO:0000313" key="3">
    <source>
        <dbReference type="EMBL" id="QSQ19738.1"/>
    </source>
</evidence>